<name>A6KBK3_RAT</name>
<dbReference type="EMBL" id="CH474034">
    <property type="protein sequence ID" value="EDL97530.1"/>
    <property type="molecule type" value="Genomic_DNA"/>
</dbReference>
<dbReference type="Proteomes" id="UP000234681">
    <property type="component" value="Chromosome 6"/>
</dbReference>
<accession>A6KBK3</accession>
<proteinExistence type="predicted"/>
<protein>
    <submittedName>
        <fullName evidence="1">RCG27753, isoform CRA_c</fullName>
    </submittedName>
</protein>
<evidence type="ECO:0000313" key="1">
    <source>
        <dbReference type="EMBL" id="EDL97531.1"/>
    </source>
</evidence>
<reference evidence="1 2" key="2">
    <citation type="submission" date="2005-09" db="EMBL/GenBank/DDBJ databases">
        <authorList>
            <person name="Mural R.J."/>
            <person name="Li P.W."/>
            <person name="Adams M.D."/>
            <person name="Amanatides P.G."/>
            <person name="Baden-Tillson H."/>
            <person name="Barnstead M."/>
            <person name="Chin S.H."/>
            <person name="Dew I."/>
            <person name="Evans C.A."/>
            <person name="Ferriera S."/>
            <person name="Flanigan M."/>
            <person name="Fosler C."/>
            <person name="Glodek A."/>
            <person name="Gu Z."/>
            <person name="Holt R.A."/>
            <person name="Jennings D."/>
            <person name="Kraft C.L."/>
            <person name="Lu F."/>
            <person name="Nguyen T."/>
            <person name="Nusskern D.R."/>
            <person name="Pfannkoch C.M."/>
            <person name="Sitter C."/>
            <person name="Sutton G.G."/>
            <person name="Venter J.C."/>
            <person name="Wang Z."/>
            <person name="Woodage T."/>
            <person name="Zheng X.H."/>
            <person name="Zhong F."/>
        </authorList>
    </citation>
    <scope>NUCLEOTIDE SEQUENCE [LARGE SCALE GENOMIC DNA]</scope>
    <source>
        <strain evidence="1">BN</strain>
        <strain evidence="2">BN, Sprague-Dawley</strain>
    </source>
</reference>
<gene>
    <name evidence="1" type="ORF">rCG_27753</name>
</gene>
<dbReference type="AlphaFoldDB" id="A6KBK3"/>
<reference evidence="1" key="1">
    <citation type="journal article" date="2005" name="Genome Res.">
        <title>Gene and alternative splicing annotation with AIR.</title>
        <authorList>
            <person name="Florea L."/>
            <person name="Di Francesco V."/>
            <person name="Miller J."/>
            <person name="Turner R."/>
            <person name="Yao A."/>
            <person name="Harris M."/>
            <person name="Walenz B."/>
            <person name="Mobarry C."/>
            <person name="Merkulov G.V."/>
            <person name="Charlab R."/>
            <person name="Dew I."/>
            <person name="Deng Z."/>
            <person name="Istrail S."/>
            <person name="Li P."/>
            <person name="Sutton G."/>
        </authorList>
    </citation>
    <scope>NUCLEOTIDE SEQUENCE</scope>
    <source>
        <strain evidence="1">BN</strain>
    </source>
</reference>
<dbReference type="EMBL" id="CH474034">
    <property type="protein sequence ID" value="EDL97531.1"/>
    <property type="molecule type" value="Genomic_DNA"/>
</dbReference>
<organism evidence="1 2">
    <name type="scientific">Rattus norvegicus</name>
    <name type="common">Rat</name>
    <dbReference type="NCBI Taxonomy" id="10116"/>
    <lineage>
        <taxon>Eukaryota</taxon>
        <taxon>Metazoa</taxon>
        <taxon>Chordata</taxon>
        <taxon>Craniata</taxon>
        <taxon>Vertebrata</taxon>
        <taxon>Euteleostomi</taxon>
        <taxon>Mammalia</taxon>
        <taxon>Eutheria</taxon>
        <taxon>Euarchontoglires</taxon>
        <taxon>Glires</taxon>
        <taxon>Rodentia</taxon>
        <taxon>Myomorpha</taxon>
        <taxon>Muroidea</taxon>
        <taxon>Muridae</taxon>
        <taxon>Murinae</taxon>
        <taxon>Rattus</taxon>
    </lineage>
</organism>
<evidence type="ECO:0000313" key="2">
    <source>
        <dbReference type="Proteomes" id="UP000234681"/>
    </source>
</evidence>
<sequence>MGTFFCICLERPKYFYIAVDKATYLQMNSVPSFPTRKAVLCLYLYVCWGLETGFSWGWPFTGAQRGRKGSVYPAKGVWGRRGLVSDLLLVCLG</sequence>